<proteinExistence type="predicted"/>
<evidence type="ECO:0000313" key="3">
    <source>
        <dbReference type="Proteomes" id="UP000673975"/>
    </source>
</evidence>
<dbReference type="PANTHER" id="PTHR43031">
    <property type="entry name" value="FAD-DEPENDENT OXIDOREDUCTASE"/>
    <property type="match status" value="1"/>
</dbReference>
<dbReference type="Gene3D" id="3.40.250.10">
    <property type="entry name" value="Rhodanese-like domain"/>
    <property type="match status" value="1"/>
</dbReference>
<dbReference type="SUPFAM" id="SSF52821">
    <property type="entry name" value="Rhodanese/Cell cycle control phosphatase"/>
    <property type="match status" value="1"/>
</dbReference>
<gene>
    <name evidence="2" type="ORF">NATSA_02485</name>
</gene>
<dbReference type="Pfam" id="PF00581">
    <property type="entry name" value="Rhodanese"/>
    <property type="match status" value="1"/>
</dbReference>
<protein>
    <submittedName>
        <fullName evidence="2">Rhodanese-like domain-containing protein</fullName>
    </submittedName>
</protein>
<dbReference type="CDD" id="cd00158">
    <property type="entry name" value="RHOD"/>
    <property type="match status" value="1"/>
</dbReference>
<dbReference type="InterPro" id="IPR001763">
    <property type="entry name" value="Rhodanese-like_dom"/>
</dbReference>
<dbReference type="InterPro" id="IPR050229">
    <property type="entry name" value="GlpE_sulfurtransferase"/>
</dbReference>
<evidence type="ECO:0000313" key="2">
    <source>
        <dbReference type="EMBL" id="MBP3191523.1"/>
    </source>
</evidence>
<comment type="caution">
    <text evidence="2">The sequence shown here is derived from an EMBL/GenBank/DDBJ whole genome shotgun (WGS) entry which is preliminary data.</text>
</comment>
<name>A0A8J7RJY3_9BACT</name>
<dbReference type="AlphaFoldDB" id="A0A8J7RJY3"/>
<accession>A0A8J7RJY3</accession>
<dbReference type="RefSeq" id="WP_210510131.1">
    <property type="nucleotide sequence ID" value="NZ_JAFIDN010000002.1"/>
</dbReference>
<evidence type="ECO:0000259" key="1">
    <source>
        <dbReference type="PROSITE" id="PS50206"/>
    </source>
</evidence>
<dbReference type="InterPro" id="IPR036873">
    <property type="entry name" value="Rhodanese-like_dom_sf"/>
</dbReference>
<dbReference type="SMART" id="SM00450">
    <property type="entry name" value="RHOD"/>
    <property type="match status" value="1"/>
</dbReference>
<dbReference type="PROSITE" id="PS50206">
    <property type="entry name" value="RHODANESE_3"/>
    <property type="match status" value="1"/>
</dbReference>
<keyword evidence="3" id="KW-1185">Reference proteome</keyword>
<dbReference type="Proteomes" id="UP000673975">
    <property type="component" value="Unassembled WGS sequence"/>
</dbReference>
<dbReference type="EMBL" id="JAFIDN010000002">
    <property type="protein sequence ID" value="MBP3191523.1"/>
    <property type="molecule type" value="Genomic_DNA"/>
</dbReference>
<feature type="domain" description="Rhodanese" evidence="1">
    <location>
        <begin position="17"/>
        <end position="106"/>
    </location>
</feature>
<reference evidence="2" key="1">
    <citation type="submission" date="2021-02" db="EMBL/GenBank/DDBJ databases">
        <title>Natronogracilivirga saccharolytica gen. nov. sp. nov. a new anaerobic, haloalkiliphilic carbohydrate-fermenting bacterium from soda lake and proposing of Cyclonatronumiaceae fam. nov. in the phylum Balneolaeota.</title>
        <authorList>
            <person name="Zhilina T.N."/>
            <person name="Sorokin D.Y."/>
            <person name="Zavarzina D.G."/>
            <person name="Toshchakov S.V."/>
            <person name="Kublanov I.V."/>
        </authorList>
    </citation>
    <scope>NUCLEOTIDE SEQUENCE</scope>
    <source>
        <strain evidence="2">Z-1702</strain>
    </source>
</reference>
<organism evidence="2 3">
    <name type="scientific">Natronogracilivirga saccharolytica</name>
    <dbReference type="NCBI Taxonomy" id="2812953"/>
    <lineage>
        <taxon>Bacteria</taxon>
        <taxon>Pseudomonadati</taxon>
        <taxon>Balneolota</taxon>
        <taxon>Balneolia</taxon>
        <taxon>Balneolales</taxon>
        <taxon>Cyclonatronaceae</taxon>
        <taxon>Natronogracilivirga</taxon>
    </lineage>
</organism>
<sequence>MTVEEVTVQELKELLDNDEPVYLLDVRERFEKDLVDIGGDLIPLGQLGSRISEIESNKEKPVIIYCRSGARSAEACRMLLAEGFQNVRNLKGGVLKWADDIDPSLPKY</sequence>
<dbReference type="PANTHER" id="PTHR43031:SF1">
    <property type="entry name" value="PYRIDINE NUCLEOTIDE-DISULPHIDE OXIDOREDUCTASE"/>
    <property type="match status" value="1"/>
</dbReference>